<evidence type="ECO:0000256" key="8">
    <source>
        <dbReference type="ARBA" id="ARBA00023170"/>
    </source>
</evidence>
<keyword evidence="8" id="KW-0675">Receptor</keyword>
<dbReference type="AlphaFoldDB" id="A0A212REU1"/>
<keyword evidence="6 11" id="KW-0798">TonB box</keyword>
<dbReference type="OrthoDB" id="9760333at2"/>
<sequence length="726" mass="79467">MDTKIATFALAGALAAPQAALAQDAGAVYNLGEIHVTAPGETPDDRGVPVATPTTRAAAKVPFQSATPAPIGGDTISAEKFETFEKATLDKAVELTPGVIAYDMAGSRNEQNIYVHGFDRWQVPILLDGVRIYLPVDNRLDFGRFLTSNLAEVQISKGYASVLDGPGAMGGEINLVTRKPTKAVEGEIGTDFDFSRSGWYTGSRSYARVGTKQDLYYLQAAGAFNNSRGWELPDAYVGNVHQGEGLRGNSAAKDRDINLKAGYTPNATDEYSINYLRQEGQKGAPYNVSPYGYSPYTSMAPKYWTWPYWDVQSLAALTHTQIDPTAYVNTKIFWNRFDNALRQYSDAAQTTQSDGNAGNSSYHDWSLGGSVEAGKDILPWDTLKAALHYRRDTHNEQSFGFTNPKTGKPAGCVANTPCYASPVINEYEDTYSVALENTAHVWDHVDLVQGFSYEWRNTLKAQGFNGSNAPYGMIYYPNSYAAAPNGQVAAIWRYNDTDKVYLSFSDRTRFPTLFERYSTKFGYAIANASLQPERAANVQLGWEGYVAQRLKVEADVYGSDVQDMIGTVQNIPLPNGKTTTQSQNIGHGHILGADLKADWAATDDLALGGHASLIHRWVNYSKGVTGQLTGVPGVAAFFYAQWRPLANVTLTPDVQIAGQRWSSNAAGNGYVQTGAYALVNFKAEWQAYEGLTFTAGARNLTDRLYVLSDGYPEPGRTFYLGARYTF</sequence>
<evidence type="ECO:0000256" key="12">
    <source>
        <dbReference type="SAM" id="SignalP"/>
    </source>
</evidence>
<keyword evidence="2 10" id="KW-0813">Transport</keyword>
<keyword evidence="16" id="KW-1185">Reference proteome</keyword>
<comment type="similarity">
    <text evidence="10 11">Belongs to the TonB-dependent receptor family.</text>
</comment>
<dbReference type="InterPro" id="IPR012910">
    <property type="entry name" value="Plug_dom"/>
</dbReference>
<evidence type="ECO:0000256" key="3">
    <source>
        <dbReference type="ARBA" id="ARBA00022452"/>
    </source>
</evidence>
<dbReference type="Pfam" id="PF07715">
    <property type="entry name" value="Plug"/>
    <property type="match status" value="1"/>
</dbReference>
<dbReference type="InterPro" id="IPR036942">
    <property type="entry name" value="Beta-barrel_TonB_sf"/>
</dbReference>
<organism evidence="15 16">
    <name type="scientific">Rhodoblastus acidophilus</name>
    <name type="common">Rhodopseudomonas acidophila</name>
    <dbReference type="NCBI Taxonomy" id="1074"/>
    <lineage>
        <taxon>Bacteria</taxon>
        <taxon>Pseudomonadati</taxon>
        <taxon>Pseudomonadota</taxon>
        <taxon>Alphaproteobacteria</taxon>
        <taxon>Hyphomicrobiales</taxon>
        <taxon>Rhodoblastaceae</taxon>
        <taxon>Rhodoblastus</taxon>
    </lineage>
</organism>
<dbReference type="GO" id="GO:0044718">
    <property type="term" value="P:siderophore transmembrane transport"/>
    <property type="evidence" value="ECO:0007669"/>
    <property type="project" value="TreeGrafter"/>
</dbReference>
<evidence type="ECO:0000256" key="6">
    <source>
        <dbReference type="ARBA" id="ARBA00023077"/>
    </source>
</evidence>
<reference evidence="16" key="1">
    <citation type="submission" date="2017-06" db="EMBL/GenBank/DDBJ databases">
        <authorList>
            <person name="Varghese N."/>
            <person name="Submissions S."/>
        </authorList>
    </citation>
    <scope>NUCLEOTIDE SEQUENCE [LARGE SCALE GENOMIC DNA]</scope>
    <source>
        <strain evidence="16">DSM 137</strain>
    </source>
</reference>
<dbReference type="InterPro" id="IPR000531">
    <property type="entry name" value="Beta-barrel_TonB"/>
</dbReference>
<feature type="chain" id="PRO_5012239589" evidence="12">
    <location>
        <begin position="23"/>
        <end position="726"/>
    </location>
</feature>
<dbReference type="PANTHER" id="PTHR30069:SF29">
    <property type="entry name" value="HEMOGLOBIN AND HEMOGLOBIN-HAPTOGLOBIN-BINDING PROTEIN 1-RELATED"/>
    <property type="match status" value="1"/>
</dbReference>
<feature type="domain" description="TonB-dependent receptor-like beta-barrel" evidence="13">
    <location>
        <begin position="266"/>
        <end position="700"/>
    </location>
</feature>
<evidence type="ECO:0000256" key="10">
    <source>
        <dbReference type="PROSITE-ProRule" id="PRU01360"/>
    </source>
</evidence>
<evidence type="ECO:0000259" key="14">
    <source>
        <dbReference type="Pfam" id="PF07715"/>
    </source>
</evidence>
<feature type="domain" description="TonB-dependent receptor plug" evidence="14">
    <location>
        <begin position="74"/>
        <end position="171"/>
    </location>
</feature>
<evidence type="ECO:0000256" key="4">
    <source>
        <dbReference type="ARBA" id="ARBA00022692"/>
    </source>
</evidence>
<evidence type="ECO:0000256" key="5">
    <source>
        <dbReference type="ARBA" id="ARBA00022729"/>
    </source>
</evidence>
<evidence type="ECO:0000256" key="9">
    <source>
        <dbReference type="ARBA" id="ARBA00023237"/>
    </source>
</evidence>
<dbReference type="GO" id="GO:0015344">
    <property type="term" value="F:siderophore uptake transmembrane transporter activity"/>
    <property type="evidence" value="ECO:0007669"/>
    <property type="project" value="TreeGrafter"/>
</dbReference>
<dbReference type="GO" id="GO:0009279">
    <property type="term" value="C:cell outer membrane"/>
    <property type="evidence" value="ECO:0007669"/>
    <property type="project" value="UniProtKB-SubCell"/>
</dbReference>
<comment type="subcellular location">
    <subcellularLocation>
        <location evidence="1 10">Cell outer membrane</location>
        <topology evidence="1 10">Multi-pass membrane protein</topology>
    </subcellularLocation>
</comment>
<dbReference type="SUPFAM" id="SSF56935">
    <property type="entry name" value="Porins"/>
    <property type="match status" value="1"/>
</dbReference>
<evidence type="ECO:0000259" key="13">
    <source>
        <dbReference type="Pfam" id="PF00593"/>
    </source>
</evidence>
<evidence type="ECO:0000313" key="15">
    <source>
        <dbReference type="EMBL" id="SNB70876.1"/>
    </source>
</evidence>
<evidence type="ECO:0000256" key="2">
    <source>
        <dbReference type="ARBA" id="ARBA00022448"/>
    </source>
</evidence>
<protein>
    <submittedName>
        <fullName evidence="15">Iron complex outermembrane recepter protein</fullName>
    </submittedName>
</protein>
<keyword evidence="4 10" id="KW-0812">Transmembrane</keyword>
<dbReference type="InterPro" id="IPR039426">
    <property type="entry name" value="TonB-dep_rcpt-like"/>
</dbReference>
<proteinExistence type="inferred from homology"/>
<dbReference type="RefSeq" id="WP_088520516.1">
    <property type="nucleotide sequence ID" value="NZ_FYDG01000004.1"/>
</dbReference>
<keyword evidence="5 12" id="KW-0732">Signal</keyword>
<evidence type="ECO:0000256" key="11">
    <source>
        <dbReference type="RuleBase" id="RU003357"/>
    </source>
</evidence>
<dbReference type="InterPro" id="IPR037066">
    <property type="entry name" value="Plug_dom_sf"/>
</dbReference>
<evidence type="ECO:0000313" key="16">
    <source>
        <dbReference type="Proteomes" id="UP000198418"/>
    </source>
</evidence>
<dbReference type="PROSITE" id="PS52016">
    <property type="entry name" value="TONB_DEPENDENT_REC_3"/>
    <property type="match status" value="1"/>
</dbReference>
<keyword evidence="7 10" id="KW-0472">Membrane</keyword>
<name>A0A212REU1_RHOAC</name>
<dbReference type="Proteomes" id="UP000198418">
    <property type="component" value="Unassembled WGS sequence"/>
</dbReference>
<keyword evidence="3 10" id="KW-1134">Transmembrane beta strand</keyword>
<keyword evidence="9 10" id="KW-0998">Cell outer membrane</keyword>
<dbReference type="Gene3D" id="2.170.130.10">
    <property type="entry name" value="TonB-dependent receptor, plug domain"/>
    <property type="match status" value="1"/>
</dbReference>
<accession>A0A212REU1</accession>
<gene>
    <name evidence="15" type="ORF">SAMN06265338_10442</name>
</gene>
<dbReference type="Pfam" id="PF00593">
    <property type="entry name" value="TonB_dep_Rec_b-barrel"/>
    <property type="match status" value="1"/>
</dbReference>
<dbReference type="PANTHER" id="PTHR30069">
    <property type="entry name" value="TONB-DEPENDENT OUTER MEMBRANE RECEPTOR"/>
    <property type="match status" value="1"/>
</dbReference>
<evidence type="ECO:0000256" key="1">
    <source>
        <dbReference type="ARBA" id="ARBA00004571"/>
    </source>
</evidence>
<evidence type="ECO:0000256" key="7">
    <source>
        <dbReference type="ARBA" id="ARBA00023136"/>
    </source>
</evidence>
<dbReference type="Gene3D" id="2.40.170.20">
    <property type="entry name" value="TonB-dependent receptor, beta-barrel domain"/>
    <property type="match status" value="1"/>
</dbReference>
<feature type="signal peptide" evidence="12">
    <location>
        <begin position="1"/>
        <end position="22"/>
    </location>
</feature>
<dbReference type="EMBL" id="FYDG01000004">
    <property type="protein sequence ID" value="SNB70876.1"/>
    <property type="molecule type" value="Genomic_DNA"/>
</dbReference>